<protein>
    <recommendedName>
        <fullName evidence="6">Enoyl reductase (ER) domain-containing protein</fullName>
    </recommendedName>
</protein>
<dbReference type="RefSeq" id="XP_003031849.1">
    <property type="nucleotide sequence ID" value="XM_003031803.1"/>
</dbReference>
<sequence>MPSVDFTVFKGSEGGKIVRGTTHREPRADDVVVKITHSGLCFTDILFCKQDIVLGHEGVGLVEQVGPSCTMFKPGDRVGWSYMQGTCGTCDLCFQGEDMYCEKAELYGFCNPDIGSFASHAVIREPFLLRVPDAIESVHAGPLFCSGVTVFEALTRYGVQSTDRVGVIGIGGVGHLAIQFACKMGCEVVAFSSTENKKDEAIQLGASEFHAVNGQESLDNVRPLNCLLVATSSQPDWYLYLDIMAPKGTIIVLTVEMGNLERFPLFPLLRKGLTLQGTVAAPRITYRRMLEFAARHGIKPIVQAFSMNEEGIEQAMQELREGRIRYRGVLVA</sequence>
<dbReference type="PROSITE" id="PS00059">
    <property type="entry name" value="ADH_ZINC"/>
    <property type="match status" value="1"/>
</dbReference>
<evidence type="ECO:0000259" key="6">
    <source>
        <dbReference type="SMART" id="SM00829"/>
    </source>
</evidence>
<dbReference type="InterPro" id="IPR020843">
    <property type="entry name" value="ER"/>
</dbReference>
<dbReference type="Gene3D" id="3.40.50.720">
    <property type="entry name" value="NAD(P)-binding Rossmann-like Domain"/>
    <property type="match status" value="1"/>
</dbReference>
<comment type="cofactor">
    <cofactor evidence="1 5">
        <name>Zn(2+)</name>
        <dbReference type="ChEBI" id="CHEBI:29105"/>
    </cofactor>
</comment>
<evidence type="ECO:0000256" key="1">
    <source>
        <dbReference type="ARBA" id="ARBA00001947"/>
    </source>
</evidence>
<dbReference type="STRING" id="578458.D8Q5C5"/>
<evidence type="ECO:0000256" key="5">
    <source>
        <dbReference type="RuleBase" id="RU361277"/>
    </source>
</evidence>
<dbReference type="PROSITE" id="PS00065">
    <property type="entry name" value="D_2_HYDROXYACID_DH_1"/>
    <property type="match status" value="1"/>
</dbReference>
<dbReference type="KEGG" id="scm:SCHCO_02541803"/>
<dbReference type="InterPro" id="IPR013154">
    <property type="entry name" value="ADH-like_N"/>
</dbReference>
<dbReference type="EMBL" id="GL377306">
    <property type="protein sequence ID" value="EFI96946.1"/>
    <property type="molecule type" value="Genomic_DNA"/>
</dbReference>
<dbReference type="HOGENOM" id="CLU_026673_20_2_1"/>
<name>D8Q5C5_SCHCM</name>
<keyword evidence="2 5" id="KW-0479">Metal-binding</keyword>
<dbReference type="AlphaFoldDB" id="D8Q5C5"/>
<dbReference type="OrthoDB" id="1879366at2759"/>
<dbReference type="GO" id="GO:0008270">
    <property type="term" value="F:zinc ion binding"/>
    <property type="evidence" value="ECO:0007669"/>
    <property type="project" value="InterPro"/>
</dbReference>
<dbReference type="SUPFAM" id="SSF50129">
    <property type="entry name" value="GroES-like"/>
    <property type="match status" value="1"/>
</dbReference>
<dbReference type="GeneID" id="9589931"/>
<dbReference type="CDD" id="cd05283">
    <property type="entry name" value="CAD1"/>
    <property type="match status" value="1"/>
</dbReference>
<dbReference type="VEuPathDB" id="FungiDB:SCHCODRAFT_02541803"/>
<organism evidence="8">
    <name type="scientific">Schizophyllum commune (strain H4-8 / FGSC 9210)</name>
    <name type="common">Split gill fungus</name>
    <dbReference type="NCBI Taxonomy" id="578458"/>
    <lineage>
        <taxon>Eukaryota</taxon>
        <taxon>Fungi</taxon>
        <taxon>Dikarya</taxon>
        <taxon>Basidiomycota</taxon>
        <taxon>Agaricomycotina</taxon>
        <taxon>Agaricomycetes</taxon>
        <taxon>Agaricomycetidae</taxon>
        <taxon>Agaricales</taxon>
        <taxon>Schizophyllaceae</taxon>
        <taxon>Schizophyllum</taxon>
    </lineage>
</organism>
<dbReference type="InParanoid" id="D8Q5C5"/>
<gene>
    <name evidence="7" type="ORF">SCHCODRAFT_55278</name>
</gene>
<keyword evidence="4" id="KW-0560">Oxidoreductase</keyword>
<dbReference type="SMART" id="SM00829">
    <property type="entry name" value="PKS_ER"/>
    <property type="match status" value="1"/>
</dbReference>
<evidence type="ECO:0000256" key="2">
    <source>
        <dbReference type="ARBA" id="ARBA00022723"/>
    </source>
</evidence>
<evidence type="ECO:0000313" key="7">
    <source>
        <dbReference type="EMBL" id="EFI96946.1"/>
    </source>
</evidence>
<evidence type="ECO:0000256" key="4">
    <source>
        <dbReference type="ARBA" id="ARBA00023002"/>
    </source>
</evidence>
<dbReference type="Gene3D" id="3.90.180.10">
    <property type="entry name" value="Medium-chain alcohol dehydrogenases, catalytic domain"/>
    <property type="match status" value="1"/>
</dbReference>
<dbReference type="OMA" id="TMLFPLN"/>
<dbReference type="FunFam" id="3.40.50.720:FF:000022">
    <property type="entry name" value="Cinnamyl alcohol dehydrogenase"/>
    <property type="match status" value="1"/>
</dbReference>
<reference evidence="7 8" key="1">
    <citation type="journal article" date="2010" name="Nat. Biotechnol.">
        <title>Genome sequence of the model mushroom Schizophyllum commune.</title>
        <authorList>
            <person name="Ohm R.A."/>
            <person name="de Jong J.F."/>
            <person name="Lugones L.G."/>
            <person name="Aerts A."/>
            <person name="Kothe E."/>
            <person name="Stajich J.E."/>
            <person name="de Vries R.P."/>
            <person name="Record E."/>
            <person name="Levasseur A."/>
            <person name="Baker S.E."/>
            <person name="Bartholomew K.A."/>
            <person name="Coutinho P.M."/>
            <person name="Erdmann S."/>
            <person name="Fowler T.J."/>
            <person name="Gathman A.C."/>
            <person name="Lombard V."/>
            <person name="Henrissat B."/>
            <person name="Knabe N."/>
            <person name="Kuees U."/>
            <person name="Lilly W.W."/>
            <person name="Lindquist E."/>
            <person name="Lucas S."/>
            <person name="Magnuson J.K."/>
            <person name="Piumi F."/>
            <person name="Raudaskoski M."/>
            <person name="Salamov A."/>
            <person name="Schmutz J."/>
            <person name="Schwarze F.W.M.R."/>
            <person name="vanKuyk P.A."/>
            <person name="Horton J.S."/>
            <person name="Grigoriev I.V."/>
            <person name="Woesten H.A.B."/>
        </authorList>
    </citation>
    <scope>NUCLEOTIDE SEQUENCE [LARGE SCALE GENOMIC DNA]</scope>
    <source>
        <strain evidence="8">H4-8 / FGSC 9210</strain>
    </source>
</reference>
<dbReference type="InterPro" id="IPR013149">
    <property type="entry name" value="ADH-like_C"/>
</dbReference>
<keyword evidence="3 5" id="KW-0862">Zinc</keyword>
<dbReference type="InterPro" id="IPR036291">
    <property type="entry name" value="NAD(P)-bd_dom_sf"/>
</dbReference>
<comment type="similarity">
    <text evidence="5">Belongs to the zinc-containing alcohol dehydrogenase family.</text>
</comment>
<dbReference type="Proteomes" id="UP000007431">
    <property type="component" value="Unassembled WGS sequence"/>
</dbReference>
<feature type="domain" description="Enoyl reductase (ER)" evidence="6">
    <location>
        <begin position="11"/>
        <end position="330"/>
    </location>
</feature>
<dbReference type="eggNOG" id="KOG0023">
    <property type="taxonomic scope" value="Eukaryota"/>
</dbReference>
<dbReference type="GO" id="GO:0016616">
    <property type="term" value="F:oxidoreductase activity, acting on the CH-OH group of donors, NAD or NADP as acceptor"/>
    <property type="evidence" value="ECO:0007669"/>
    <property type="project" value="InterPro"/>
</dbReference>
<dbReference type="PANTHER" id="PTHR42683">
    <property type="entry name" value="ALDEHYDE REDUCTASE"/>
    <property type="match status" value="1"/>
</dbReference>
<dbReference type="InterPro" id="IPR011032">
    <property type="entry name" value="GroES-like_sf"/>
</dbReference>
<dbReference type="InterPro" id="IPR002328">
    <property type="entry name" value="ADH_Zn_CS"/>
</dbReference>
<dbReference type="Pfam" id="PF08240">
    <property type="entry name" value="ADH_N"/>
    <property type="match status" value="1"/>
</dbReference>
<keyword evidence="8" id="KW-1185">Reference proteome</keyword>
<dbReference type="InterPro" id="IPR047109">
    <property type="entry name" value="CAD-like"/>
</dbReference>
<dbReference type="Pfam" id="PF00107">
    <property type="entry name" value="ADH_zinc_N"/>
    <property type="match status" value="1"/>
</dbReference>
<proteinExistence type="inferred from homology"/>
<evidence type="ECO:0000313" key="8">
    <source>
        <dbReference type="Proteomes" id="UP000007431"/>
    </source>
</evidence>
<dbReference type="InterPro" id="IPR029752">
    <property type="entry name" value="D-isomer_DH_CS1"/>
</dbReference>
<accession>D8Q5C5</accession>
<evidence type="ECO:0000256" key="3">
    <source>
        <dbReference type="ARBA" id="ARBA00022833"/>
    </source>
</evidence>
<dbReference type="SUPFAM" id="SSF51735">
    <property type="entry name" value="NAD(P)-binding Rossmann-fold domains"/>
    <property type="match status" value="1"/>
</dbReference>